<keyword evidence="4 6" id="KW-0472">Membrane</keyword>
<dbReference type="GO" id="GO:0071944">
    <property type="term" value="C:cell periphery"/>
    <property type="evidence" value="ECO:0007669"/>
    <property type="project" value="UniProtKB-ARBA"/>
</dbReference>
<feature type="region of interest" description="Disordered" evidence="5">
    <location>
        <begin position="258"/>
        <end position="313"/>
    </location>
</feature>
<feature type="chain" id="PRO_5043979383" evidence="7">
    <location>
        <begin position="21"/>
        <end position="347"/>
    </location>
</feature>
<keyword evidence="2 6" id="KW-0812">Transmembrane</keyword>
<evidence type="ECO:0000313" key="8">
    <source>
        <dbReference type="EMBL" id="KAK8132301.1"/>
    </source>
</evidence>
<evidence type="ECO:0000256" key="2">
    <source>
        <dbReference type="ARBA" id="ARBA00022692"/>
    </source>
</evidence>
<dbReference type="PANTHER" id="PTHR15549">
    <property type="entry name" value="PAIRED IMMUNOGLOBULIN-LIKE TYPE 2 RECEPTOR"/>
    <property type="match status" value="1"/>
</dbReference>
<proteinExistence type="predicted"/>
<feature type="compositionally biased region" description="Polar residues" evidence="5">
    <location>
        <begin position="275"/>
        <end position="292"/>
    </location>
</feature>
<evidence type="ECO:0000313" key="9">
    <source>
        <dbReference type="Proteomes" id="UP001392437"/>
    </source>
</evidence>
<reference evidence="8 9" key="1">
    <citation type="submission" date="2023-01" db="EMBL/GenBank/DDBJ databases">
        <title>Analysis of 21 Apiospora genomes using comparative genomics revels a genus with tremendous synthesis potential of carbohydrate active enzymes and secondary metabolites.</title>
        <authorList>
            <person name="Sorensen T."/>
        </authorList>
    </citation>
    <scope>NUCLEOTIDE SEQUENCE [LARGE SCALE GENOMIC DNA]</scope>
    <source>
        <strain evidence="8 9">CBS 117206</strain>
    </source>
</reference>
<dbReference type="GO" id="GO:0016020">
    <property type="term" value="C:membrane"/>
    <property type="evidence" value="ECO:0007669"/>
    <property type="project" value="UniProtKB-SubCell"/>
</dbReference>
<name>A0AAW0RBZ5_9PEZI</name>
<evidence type="ECO:0000256" key="5">
    <source>
        <dbReference type="SAM" id="MobiDB-lite"/>
    </source>
</evidence>
<evidence type="ECO:0000256" key="3">
    <source>
        <dbReference type="ARBA" id="ARBA00022989"/>
    </source>
</evidence>
<dbReference type="AlphaFoldDB" id="A0AAW0RBZ5"/>
<organism evidence="8 9">
    <name type="scientific">Apiospora kogelbergensis</name>
    <dbReference type="NCBI Taxonomy" id="1337665"/>
    <lineage>
        <taxon>Eukaryota</taxon>
        <taxon>Fungi</taxon>
        <taxon>Dikarya</taxon>
        <taxon>Ascomycota</taxon>
        <taxon>Pezizomycotina</taxon>
        <taxon>Sordariomycetes</taxon>
        <taxon>Xylariomycetidae</taxon>
        <taxon>Amphisphaeriales</taxon>
        <taxon>Apiosporaceae</taxon>
        <taxon>Apiospora</taxon>
    </lineage>
</organism>
<feature type="transmembrane region" description="Helical" evidence="6">
    <location>
        <begin position="225"/>
        <end position="248"/>
    </location>
</feature>
<comment type="subcellular location">
    <subcellularLocation>
        <location evidence="1">Membrane</location>
        <topology evidence="1">Single-pass membrane protein</topology>
    </subcellularLocation>
</comment>
<protein>
    <submittedName>
        <fullName evidence="8">Uncharacterized protein</fullName>
    </submittedName>
</protein>
<evidence type="ECO:0000256" key="4">
    <source>
        <dbReference type="ARBA" id="ARBA00023136"/>
    </source>
</evidence>
<evidence type="ECO:0000256" key="1">
    <source>
        <dbReference type="ARBA" id="ARBA00004167"/>
    </source>
</evidence>
<accession>A0AAW0RBZ5</accession>
<dbReference type="EMBL" id="JAQQWP010000001">
    <property type="protein sequence ID" value="KAK8132301.1"/>
    <property type="molecule type" value="Genomic_DNA"/>
</dbReference>
<evidence type="ECO:0000256" key="6">
    <source>
        <dbReference type="SAM" id="Phobius"/>
    </source>
</evidence>
<dbReference type="Proteomes" id="UP001392437">
    <property type="component" value="Unassembled WGS sequence"/>
</dbReference>
<keyword evidence="7" id="KW-0732">Signal</keyword>
<feature type="signal peptide" evidence="7">
    <location>
        <begin position="1"/>
        <end position="20"/>
    </location>
</feature>
<keyword evidence="9" id="KW-1185">Reference proteome</keyword>
<comment type="caution">
    <text evidence="8">The sequence shown here is derived from an EMBL/GenBank/DDBJ whole genome shotgun (WGS) entry which is preliminary data.</text>
</comment>
<evidence type="ECO:0000256" key="7">
    <source>
        <dbReference type="SAM" id="SignalP"/>
    </source>
</evidence>
<sequence length="347" mass="36906">MLSLAGPLVAALAGATAVAAQTKTPAPETAPTPTTGTPVFSVLTITLQALTTKFTPPPKCMESHLSMMSPPKYEIWLNEPQPVPGETHGECYPSEFMQGYKSMANSSSSIAPFFKPLVCPEGWHTASEWPNGYIACCNSGYNLVLPTTTADPERPAYGGTCYSNFLVGQTVNVTKYGPSSMSGTGLFPATSVADQAYAHLMDGYKMDANSPSSVRYPHSGLNGGAIAGIVIGVVAALIAIALAVFLLFRRRRQLQPQAGHDHGAPAVAQSGYAPSDQTNVQKDVISPTTTAYSHDPSAGGNAQWQQPPSHELDPRARAAELESAHLQGELESNWHGHELESNYQRNH</sequence>
<gene>
    <name evidence="8" type="ORF">PG999_000474</name>
</gene>
<dbReference type="InterPro" id="IPR051694">
    <property type="entry name" value="Immunoregulatory_rcpt-like"/>
</dbReference>
<keyword evidence="3 6" id="KW-1133">Transmembrane helix</keyword>